<gene>
    <name evidence="2" type="ORF">J8TS2_24450</name>
</gene>
<evidence type="ECO:0000313" key="2">
    <source>
        <dbReference type="EMBL" id="GIN58126.1"/>
    </source>
</evidence>
<feature type="transmembrane region" description="Helical" evidence="1">
    <location>
        <begin position="118"/>
        <end position="137"/>
    </location>
</feature>
<dbReference type="EMBL" id="BORB01000019">
    <property type="protein sequence ID" value="GIN58126.1"/>
    <property type="molecule type" value="Genomic_DNA"/>
</dbReference>
<accession>A0ABQ4KKW8</accession>
<feature type="transmembrane region" description="Helical" evidence="1">
    <location>
        <begin position="144"/>
        <end position="163"/>
    </location>
</feature>
<reference evidence="2 3" key="1">
    <citation type="submission" date="2021-03" db="EMBL/GenBank/DDBJ databases">
        <title>Antimicrobial resistance genes in bacteria isolated from Japanese honey, and their potential for conferring macrolide and lincosamide resistance in the American foulbrood pathogen Paenibacillus larvae.</title>
        <authorList>
            <person name="Okamoto M."/>
            <person name="Kumagai M."/>
            <person name="Kanamori H."/>
            <person name="Takamatsu D."/>
        </authorList>
    </citation>
    <scope>NUCLEOTIDE SEQUENCE [LARGE SCALE GENOMIC DNA]</scope>
    <source>
        <strain evidence="2 3">J8TS2</strain>
    </source>
</reference>
<feature type="transmembrane region" description="Helical" evidence="1">
    <location>
        <begin position="9"/>
        <end position="27"/>
    </location>
</feature>
<dbReference type="RefSeq" id="WP_212966440.1">
    <property type="nucleotide sequence ID" value="NZ_BORB01000019.1"/>
</dbReference>
<dbReference type="Proteomes" id="UP000679950">
    <property type="component" value="Unassembled WGS sequence"/>
</dbReference>
<evidence type="ECO:0000313" key="3">
    <source>
        <dbReference type="Proteomes" id="UP000679950"/>
    </source>
</evidence>
<feature type="transmembrane region" description="Helical" evidence="1">
    <location>
        <begin position="393"/>
        <end position="413"/>
    </location>
</feature>
<protein>
    <submittedName>
        <fullName evidence="2">Uncharacterized protein</fullName>
    </submittedName>
</protein>
<proteinExistence type="predicted"/>
<comment type="caution">
    <text evidence="2">The sequence shown here is derived from an EMBL/GenBank/DDBJ whole genome shotgun (WGS) entry which is preliminary data.</text>
</comment>
<evidence type="ECO:0000256" key="1">
    <source>
        <dbReference type="SAM" id="Phobius"/>
    </source>
</evidence>
<name>A0ABQ4KKW8_9BACI</name>
<keyword evidence="3" id="KW-1185">Reference proteome</keyword>
<organism evidence="2 3">
    <name type="scientific">Lederbergia ruris</name>
    <dbReference type="NCBI Taxonomy" id="217495"/>
    <lineage>
        <taxon>Bacteria</taxon>
        <taxon>Bacillati</taxon>
        <taxon>Bacillota</taxon>
        <taxon>Bacilli</taxon>
        <taxon>Bacillales</taxon>
        <taxon>Bacillaceae</taxon>
        <taxon>Lederbergia</taxon>
    </lineage>
</organism>
<feature type="transmembrane region" description="Helical" evidence="1">
    <location>
        <begin position="294"/>
        <end position="315"/>
    </location>
</feature>
<feature type="transmembrane region" description="Helical" evidence="1">
    <location>
        <begin position="335"/>
        <end position="354"/>
    </location>
</feature>
<feature type="transmembrane region" description="Helical" evidence="1">
    <location>
        <begin position="175"/>
        <end position="202"/>
    </location>
</feature>
<keyword evidence="1" id="KW-0472">Membrane</keyword>
<sequence>MGKNRLGQWVSQIIPYIMLLIILLFPFSAKASTTVGEIEYDDNSLTPTEQQAGSSGGGINLNPLDWDWGSIGGAIGDFVDGVIDGAIDLWDGFLDFLGEVGQMFVDLWDSLPDWAKDLIITIGIIVAVVAGIVLLVVGGIISVAVAVVAAVVAIIAGIVYFAMYGGTDAFNPIHAAIWIVGGALAGGLVAFAVEAGAIGLLLQGLRTGLGYAGLGLRTAFQFIWTRGLVPAFQAIRAGIQFAWARGIVPAFQAIRTGIQAAWTRGIVPAFQAIRTAIQTTWATRILPFLQSIKTAFGSFLAANGGWAGLLKIGFVSSGVSIGFDLLTGETDIKKVFVNATIAFFGGIFGAGVWTKIRSLSGFFKRFGLVIYSGTIGSGLEVVRQWIIGDGINWAEVGIGALVFGTLIPAKYWMAGLSQAFQKTSIPDFMEKFATKFITNFYKDIIYWNDPKTHPDNGLRNYLNSWTDFINNVKFEFTSGYKNWMWKLFKIHIP</sequence>
<feature type="transmembrane region" description="Helical" evidence="1">
    <location>
        <begin position="366"/>
        <end position="387"/>
    </location>
</feature>
<keyword evidence="1" id="KW-1133">Transmembrane helix</keyword>
<keyword evidence="1" id="KW-0812">Transmembrane</keyword>